<evidence type="ECO:0000313" key="1">
    <source>
        <dbReference type="EMBL" id="MBU3865535.1"/>
    </source>
</evidence>
<comment type="caution">
    <text evidence="1">The sequence shown here is derived from an EMBL/GenBank/DDBJ whole genome shotgun (WGS) entry which is preliminary data.</text>
</comment>
<evidence type="ECO:0000313" key="2">
    <source>
        <dbReference type="Proteomes" id="UP000720508"/>
    </source>
</evidence>
<protein>
    <recommendedName>
        <fullName evidence="3">Integrase</fullName>
    </recommendedName>
</protein>
<sequence length="123" mass="13274">MSTGEWTPPELRPQDELKAMIAYVTEHGYGTTSKTYVRGLLAALNWVTGATAVSPITGTSLGRPVTGMDASTEHGRAYEALYANSDPALWKVTQDNGTKYTLAIEHALSWVTGSDALWLPSET</sequence>
<dbReference type="EMBL" id="JAHLEM010000162">
    <property type="protein sequence ID" value="MBU3865535.1"/>
    <property type="molecule type" value="Genomic_DNA"/>
</dbReference>
<keyword evidence="2" id="KW-1185">Reference proteome</keyword>
<evidence type="ECO:0008006" key="3">
    <source>
        <dbReference type="Google" id="ProtNLM"/>
    </source>
</evidence>
<reference evidence="1 2" key="1">
    <citation type="submission" date="2021-06" db="EMBL/GenBank/DDBJ databases">
        <authorList>
            <person name="Pan X."/>
        </authorList>
    </citation>
    <scope>NUCLEOTIDE SEQUENCE [LARGE SCALE GENOMIC DNA]</scope>
    <source>
        <strain evidence="1 2">4503</strain>
    </source>
</reference>
<name>A0ABS6CF28_9ACTN</name>
<gene>
    <name evidence="1" type="ORF">KN815_16055</name>
</gene>
<dbReference type="RefSeq" id="WP_216342603.1">
    <property type="nucleotide sequence ID" value="NZ_JAHLEM010000162.1"/>
</dbReference>
<accession>A0ABS6CF28</accession>
<dbReference type="Proteomes" id="UP000720508">
    <property type="component" value="Unassembled WGS sequence"/>
</dbReference>
<organism evidence="1 2">
    <name type="scientific">Streptomyces niphimycinicus</name>
    <dbReference type="NCBI Taxonomy" id="2842201"/>
    <lineage>
        <taxon>Bacteria</taxon>
        <taxon>Bacillati</taxon>
        <taxon>Actinomycetota</taxon>
        <taxon>Actinomycetes</taxon>
        <taxon>Kitasatosporales</taxon>
        <taxon>Streptomycetaceae</taxon>
        <taxon>Streptomyces</taxon>
    </lineage>
</organism>
<proteinExistence type="predicted"/>